<evidence type="ECO:0000313" key="4">
    <source>
        <dbReference type="Proteomes" id="UP001153076"/>
    </source>
</evidence>
<dbReference type="PANTHER" id="PTHR43899">
    <property type="entry name" value="RH59310P"/>
    <property type="match status" value="1"/>
</dbReference>
<dbReference type="SUPFAM" id="SSF51735">
    <property type="entry name" value="NAD(P)-binding Rossmann-fold domains"/>
    <property type="match status" value="1"/>
</dbReference>
<name>A0A9Q1K905_9CARY</name>
<sequence length="157" mass="17687">MGSVTWVTRAVLPGMLMEKKAAIVNVDSGSVLFSQIGNPCSMWSIHVRYLAMLSRSVSVEYQHYGIDIQCQIPMLIATKMASVTKTSFFVPSPKQFSKACVRWISYDVLCVPSWTHALECFLVKSMPDSLVNSMILRNFLNLRKNILQEDSMKSSLE</sequence>
<dbReference type="InterPro" id="IPR051019">
    <property type="entry name" value="VLCFA-Steroid_DH"/>
</dbReference>
<dbReference type="GO" id="GO:0045703">
    <property type="term" value="F:ketoreductase activity"/>
    <property type="evidence" value="ECO:0007669"/>
    <property type="project" value="TreeGrafter"/>
</dbReference>
<organism evidence="3 4">
    <name type="scientific">Carnegiea gigantea</name>
    <dbReference type="NCBI Taxonomy" id="171969"/>
    <lineage>
        <taxon>Eukaryota</taxon>
        <taxon>Viridiplantae</taxon>
        <taxon>Streptophyta</taxon>
        <taxon>Embryophyta</taxon>
        <taxon>Tracheophyta</taxon>
        <taxon>Spermatophyta</taxon>
        <taxon>Magnoliopsida</taxon>
        <taxon>eudicotyledons</taxon>
        <taxon>Gunneridae</taxon>
        <taxon>Pentapetalae</taxon>
        <taxon>Caryophyllales</taxon>
        <taxon>Cactineae</taxon>
        <taxon>Cactaceae</taxon>
        <taxon>Cactoideae</taxon>
        <taxon>Echinocereeae</taxon>
        <taxon>Carnegiea</taxon>
    </lineage>
</organism>
<accession>A0A9Q1K905</accession>
<dbReference type="PANTHER" id="PTHR43899:SF13">
    <property type="entry name" value="RH59310P"/>
    <property type="match status" value="1"/>
</dbReference>
<dbReference type="InterPro" id="IPR002347">
    <property type="entry name" value="SDR_fam"/>
</dbReference>
<evidence type="ECO:0000313" key="3">
    <source>
        <dbReference type="EMBL" id="KAJ8438573.1"/>
    </source>
</evidence>
<gene>
    <name evidence="3" type="ORF">Cgig2_024662</name>
</gene>
<evidence type="ECO:0000256" key="2">
    <source>
        <dbReference type="ARBA" id="ARBA00023002"/>
    </source>
</evidence>
<dbReference type="EMBL" id="JAKOGI010000250">
    <property type="protein sequence ID" value="KAJ8438573.1"/>
    <property type="molecule type" value="Genomic_DNA"/>
</dbReference>
<dbReference type="AlphaFoldDB" id="A0A9Q1K905"/>
<comment type="similarity">
    <text evidence="1">Belongs to the short-chain dehydrogenases/reductases (SDR) family.</text>
</comment>
<dbReference type="Proteomes" id="UP001153076">
    <property type="component" value="Unassembled WGS sequence"/>
</dbReference>
<proteinExistence type="inferred from homology"/>
<comment type="caution">
    <text evidence="3">The sequence shown here is derived from an EMBL/GenBank/DDBJ whole genome shotgun (WGS) entry which is preliminary data.</text>
</comment>
<protein>
    <submittedName>
        <fullName evidence="3">Uncharacterized protein</fullName>
    </submittedName>
</protein>
<evidence type="ECO:0000256" key="1">
    <source>
        <dbReference type="ARBA" id="ARBA00006484"/>
    </source>
</evidence>
<dbReference type="Pfam" id="PF00106">
    <property type="entry name" value="adh_short"/>
    <property type="match status" value="1"/>
</dbReference>
<dbReference type="GO" id="GO:0005783">
    <property type="term" value="C:endoplasmic reticulum"/>
    <property type="evidence" value="ECO:0007669"/>
    <property type="project" value="TreeGrafter"/>
</dbReference>
<dbReference type="OrthoDB" id="5545019at2759"/>
<keyword evidence="2" id="KW-0560">Oxidoreductase</keyword>
<dbReference type="InterPro" id="IPR036291">
    <property type="entry name" value="NAD(P)-bd_dom_sf"/>
</dbReference>
<reference evidence="3" key="1">
    <citation type="submission" date="2022-04" db="EMBL/GenBank/DDBJ databases">
        <title>Carnegiea gigantea Genome sequencing and assembly v2.</title>
        <authorList>
            <person name="Copetti D."/>
            <person name="Sanderson M.J."/>
            <person name="Burquez A."/>
            <person name="Wojciechowski M.F."/>
        </authorList>
    </citation>
    <scope>NUCLEOTIDE SEQUENCE</scope>
    <source>
        <strain evidence="3">SGP5-SGP5p</strain>
        <tissue evidence="3">Aerial part</tissue>
    </source>
</reference>
<dbReference type="Gene3D" id="3.40.50.720">
    <property type="entry name" value="NAD(P)-binding Rossmann-like Domain"/>
    <property type="match status" value="1"/>
</dbReference>
<keyword evidence="4" id="KW-1185">Reference proteome</keyword>